<feature type="chain" id="PRO_5007542622" evidence="5">
    <location>
        <begin position="29"/>
        <end position="635"/>
    </location>
</feature>
<protein>
    <submittedName>
        <fullName evidence="8">Putative conserved secreted protein</fullName>
    </submittedName>
</protein>
<dbReference type="EMBL" id="GEGO01003458">
    <property type="protein sequence ID" value="JAR91946.1"/>
    <property type="molecule type" value="Transcribed_RNA"/>
</dbReference>
<keyword evidence="2 5" id="KW-0732">Signal</keyword>
<dbReference type="PANTHER" id="PTHR14611:SF2">
    <property type="entry name" value="TECTONIC"/>
    <property type="match status" value="1"/>
</dbReference>
<accession>A0A147BMG2</accession>
<evidence type="ECO:0000259" key="7">
    <source>
        <dbReference type="Pfam" id="PF25752"/>
    </source>
</evidence>
<evidence type="ECO:0000256" key="3">
    <source>
        <dbReference type="ARBA" id="ARBA00022794"/>
    </source>
</evidence>
<dbReference type="Pfam" id="PF25752">
    <property type="entry name" value="DUF1619_N"/>
    <property type="match status" value="1"/>
</dbReference>
<organism evidence="8">
    <name type="scientific">Ixodes ricinus</name>
    <name type="common">Common tick</name>
    <name type="synonym">Acarus ricinus</name>
    <dbReference type="NCBI Taxonomy" id="34613"/>
    <lineage>
        <taxon>Eukaryota</taxon>
        <taxon>Metazoa</taxon>
        <taxon>Ecdysozoa</taxon>
        <taxon>Arthropoda</taxon>
        <taxon>Chelicerata</taxon>
        <taxon>Arachnida</taxon>
        <taxon>Acari</taxon>
        <taxon>Parasitiformes</taxon>
        <taxon>Ixodida</taxon>
        <taxon>Ixodoidea</taxon>
        <taxon>Ixodidae</taxon>
        <taxon>Ixodinae</taxon>
        <taxon>Ixodes</taxon>
    </lineage>
</organism>
<evidence type="ECO:0000256" key="2">
    <source>
        <dbReference type="ARBA" id="ARBA00022729"/>
    </source>
</evidence>
<dbReference type="Pfam" id="PF07773">
    <property type="entry name" value="TCTN_DUF1619"/>
    <property type="match status" value="1"/>
</dbReference>
<proteinExistence type="inferred from homology"/>
<name>A0A147BMG2_IXORI</name>
<evidence type="ECO:0000256" key="5">
    <source>
        <dbReference type="SAM" id="SignalP"/>
    </source>
</evidence>
<feature type="domain" description="Tectonic-1-3" evidence="6">
    <location>
        <begin position="379"/>
        <end position="569"/>
    </location>
</feature>
<feature type="signal peptide" evidence="5">
    <location>
        <begin position="1"/>
        <end position="28"/>
    </location>
</feature>
<evidence type="ECO:0000259" key="6">
    <source>
        <dbReference type="Pfam" id="PF07773"/>
    </source>
</evidence>
<feature type="domain" description="Tectonic-1-3 N-terminal" evidence="7">
    <location>
        <begin position="86"/>
        <end position="171"/>
    </location>
</feature>
<dbReference type="InterPro" id="IPR040354">
    <property type="entry name" value="TCTN1-3"/>
</dbReference>
<evidence type="ECO:0000256" key="1">
    <source>
        <dbReference type="ARBA" id="ARBA00007633"/>
    </source>
</evidence>
<sequence length="635" mass="69439">MMCLRLNLASRVLCLCLVLQCSFRAARSNTTEVQAETSLGATAVTSETTAVQTSPQTVVTTVATTAATTTGTTAPTKKPPSKTLTQLRPSERCFCDLKRNSCDVECCCDSDCTEDDAESFAFCVDRVPEVPDLRYCTKRDAIFASRTLFEKRPVGDLLCVVVDNVRKKDVFGEPPAVSSPADVHKLVEETRYGWMADGSEQTTKVRFKAGDALLRLEDDGGVGEWRLPIQLFSTACEATEVVTYLRDQAFECTRGVGVLDNWCTSDPALSAQTYYRGFAISSSADDRVQVLPALCSGDVCSDFSPSAHVASYADNGDCRNVVSQVTYRIVHNGVHGIINITARYETTTLQSGATEFLQRFRTSYVWSSDGASPAAKRSGNPGYLPGLPIPAECFQTNGTRCSQSEERTWLTVPDARNGDCTTLLTGEALKFASNLRTGCLVRSAAFKNCTLLQKAVFDYLVGESLSLTHVATFGNSSRSKVGEHVPVLRENVPSNPAERAASADDVRTCKVEATSVHVFVLYARTEHADSPQNKIVSVLYRYGGMTEVRLFHLPTSQWLEVSFEATFVDVSRKAVQIFAPPPTLEAHLPEDFFYPFFLESSGGKCYICHNQCSCCVLVFTAVTFPLLAFKALPQM</sequence>
<keyword evidence="4" id="KW-0325">Glycoprotein</keyword>
<keyword evidence="3" id="KW-0970">Cilium biogenesis/degradation</keyword>
<evidence type="ECO:0000313" key="8">
    <source>
        <dbReference type="EMBL" id="JAR91946.1"/>
    </source>
</evidence>
<dbReference type="GO" id="GO:0035869">
    <property type="term" value="C:ciliary transition zone"/>
    <property type="evidence" value="ECO:0007669"/>
    <property type="project" value="TreeGrafter"/>
</dbReference>
<reference evidence="8" key="1">
    <citation type="journal article" date="2018" name="PLoS Negl. Trop. Dis.">
        <title>Sialome diversity of ticks revealed by RNAseq of single tick salivary glands.</title>
        <authorList>
            <person name="Perner J."/>
            <person name="Kropackova S."/>
            <person name="Kopacek P."/>
            <person name="Ribeiro J.M."/>
        </authorList>
    </citation>
    <scope>NUCLEOTIDE SEQUENCE</scope>
    <source>
        <strain evidence="8">Siblings of single egg batch collected in Ceske Budejovice</strain>
        <tissue evidence="8">Salivary glands</tissue>
    </source>
</reference>
<dbReference type="GO" id="GO:0060271">
    <property type="term" value="P:cilium assembly"/>
    <property type="evidence" value="ECO:0007669"/>
    <property type="project" value="TreeGrafter"/>
</dbReference>
<dbReference type="InterPro" id="IPR057724">
    <property type="entry name" value="TCTN1-3_N"/>
</dbReference>
<dbReference type="AlphaFoldDB" id="A0A147BMG2"/>
<comment type="similarity">
    <text evidence="1">Belongs to the tectonic family.</text>
</comment>
<dbReference type="PANTHER" id="PTHR14611">
    <property type="entry name" value="TECTONIC FAMILY MEMBER"/>
    <property type="match status" value="1"/>
</dbReference>
<evidence type="ECO:0000256" key="4">
    <source>
        <dbReference type="ARBA" id="ARBA00023180"/>
    </source>
</evidence>
<dbReference type="InterPro" id="IPR011677">
    <property type="entry name" value="TCTN1-3_dom"/>
</dbReference>